<comment type="function">
    <text evidence="8">Ferredoxins are iron-sulfur proteins that transfer electrons in a wide variety of metabolic reactions.</text>
</comment>
<dbReference type="SUPFAM" id="SSF54862">
    <property type="entry name" value="4Fe-4S ferredoxins"/>
    <property type="match status" value="1"/>
</dbReference>
<dbReference type="InterPro" id="IPR001080">
    <property type="entry name" value="3Fe4S_ferredoxin"/>
</dbReference>
<dbReference type="Pfam" id="PF13370">
    <property type="entry name" value="Fer4_13"/>
    <property type="match status" value="1"/>
</dbReference>
<evidence type="ECO:0000256" key="4">
    <source>
        <dbReference type="ARBA" id="ARBA00022982"/>
    </source>
</evidence>
<dbReference type="PANTHER" id="PTHR36923">
    <property type="entry name" value="FERREDOXIN"/>
    <property type="match status" value="1"/>
</dbReference>
<proteinExistence type="predicted"/>
<accession>A0ABZ1YW37</accession>
<evidence type="ECO:0000256" key="8">
    <source>
        <dbReference type="RuleBase" id="RU368020"/>
    </source>
</evidence>
<name>A0ABZ1YW37_9NOCA</name>
<reference evidence="9" key="1">
    <citation type="submission" date="2022-10" db="EMBL/GenBank/DDBJ databases">
        <title>The complete genomes of actinobacterial strains from the NBC collection.</title>
        <authorList>
            <person name="Joergensen T.S."/>
            <person name="Alvarez Arevalo M."/>
            <person name="Sterndorff E.B."/>
            <person name="Faurdal D."/>
            <person name="Vuksanovic O."/>
            <person name="Mourched A.-S."/>
            <person name="Charusanti P."/>
            <person name="Shaw S."/>
            <person name="Blin K."/>
            <person name="Weber T."/>
        </authorList>
    </citation>
    <scope>NUCLEOTIDE SEQUENCE</scope>
    <source>
        <strain evidence="9">NBC_01482</strain>
    </source>
</reference>
<keyword evidence="7" id="KW-0003">3Fe-4S</keyword>
<evidence type="ECO:0000256" key="2">
    <source>
        <dbReference type="ARBA" id="ARBA00022448"/>
    </source>
</evidence>
<organism evidence="9 10">
    <name type="scientific">Nocardia vinacea</name>
    <dbReference type="NCBI Taxonomy" id="96468"/>
    <lineage>
        <taxon>Bacteria</taxon>
        <taxon>Bacillati</taxon>
        <taxon>Actinomycetota</taxon>
        <taxon>Actinomycetes</taxon>
        <taxon>Mycobacteriales</taxon>
        <taxon>Nocardiaceae</taxon>
        <taxon>Nocardia</taxon>
    </lineage>
</organism>
<evidence type="ECO:0000313" key="9">
    <source>
        <dbReference type="EMBL" id="WUV46391.1"/>
    </source>
</evidence>
<sequence length="79" mass="8650">MRRVRVDADRELCIASGHCARLLPELFEQSEDSGAVVVVHAQVDSADAALRTRLAEVRESCPVAAIDFAEVGEKRRTEA</sequence>
<protein>
    <recommendedName>
        <fullName evidence="8">Ferredoxin</fullName>
    </recommendedName>
</protein>
<dbReference type="PRINTS" id="PR00352">
    <property type="entry name" value="3FE4SFRDOXIN"/>
</dbReference>
<evidence type="ECO:0000256" key="7">
    <source>
        <dbReference type="ARBA" id="ARBA00023291"/>
    </source>
</evidence>
<evidence type="ECO:0000256" key="3">
    <source>
        <dbReference type="ARBA" id="ARBA00022723"/>
    </source>
</evidence>
<evidence type="ECO:0000256" key="6">
    <source>
        <dbReference type="ARBA" id="ARBA00023014"/>
    </source>
</evidence>
<evidence type="ECO:0000313" key="10">
    <source>
        <dbReference type="Proteomes" id="UP001432062"/>
    </source>
</evidence>
<keyword evidence="3 8" id="KW-0479">Metal-binding</keyword>
<keyword evidence="5 8" id="KW-0408">Iron</keyword>
<dbReference type="EMBL" id="CP109441">
    <property type="protein sequence ID" value="WUV46391.1"/>
    <property type="molecule type" value="Genomic_DNA"/>
</dbReference>
<evidence type="ECO:0000256" key="1">
    <source>
        <dbReference type="ARBA" id="ARBA00001927"/>
    </source>
</evidence>
<dbReference type="InterPro" id="IPR051269">
    <property type="entry name" value="Fe-S_cluster_ET"/>
</dbReference>
<evidence type="ECO:0000256" key="5">
    <source>
        <dbReference type="ARBA" id="ARBA00023004"/>
    </source>
</evidence>
<keyword evidence="10" id="KW-1185">Reference proteome</keyword>
<dbReference type="PANTHER" id="PTHR36923:SF3">
    <property type="entry name" value="FERREDOXIN"/>
    <property type="match status" value="1"/>
</dbReference>
<keyword evidence="6 8" id="KW-0411">Iron-sulfur</keyword>
<dbReference type="Proteomes" id="UP001432062">
    <property type="component" value="Chromosome"/>
</dbReference>
<dbReference type="RefSeq" id="WP_329410098.1">
    <property type="nucleotide sequence ID" value="NZ_CP109441.1"/>
</dbReference>
<dbReference type="Gene3D" id="3.30.70.20">
    <property type="match status" value="1"/>
</dbReference>
<keyword evidence="2 8" id="KW-0813">Transport</keyword>
<keyword evidence="4 8" id="KW-0249">Electron transport</keyword>
<gene>
    <name evidence="9" type="ORF">OG563_46355</name>
</gene>
<comment type="cofactor">
    <cofactor evidence="1">
        <name>[3Fe-4S] cluster</name>
        <dbReference type="ChEBI" id="CHEBI:21137"/>
    </cofactor>
</comment>